<evidence type="ECO:0000256" key="3">
    <source>
        <dbReference type="ARBA" id="ARBA00022801"/>
    </source>
</evidence>
<evidence type="ECO:0000259" key="4">
    <source>
        <dbReference type="Pfam" id="PF04389"/>
    </source>
</evidence>
<dbReference type="PANTHER" id="PTHR42994">
    <property type="entry name" value="PEPTIDASE T"/>
    <property type="match status" value="1"/>
</dbReference>
<dbReference type="Proteomes" id="UP001597493">
    <property type="component" value="Unassembled WGS sequence"/>
</dbReference>
<dbReference type="PANTHER" id="PTHR42994:SF2">
    <property type="entry name" value="PEPTIDASE"/>
    <property type="match status" value="1"/>
</dbReference>
<dbReference type="Pfam" id="PF04389">
    <property type="entry name" value="Peptidase_M28"/>
    <property type="match status" value="1"/>
</dbReference>
<evidence type="ECO:0000313" key="6">
    <source>
        <dbReference type="Proteomes" id="UP001597493"/>
    </source>
</evidence>
<comment type="caution">
    <text evidence="5">The sequence shown here is derived from an EMBL/GenBank/DDBJ whole genome shotgun (WGS) entry which is preliminary data.</text>
</comment>
<dbReference type="PROSITE" id="PS00758">
    <property type="entry name" value="ARGE_DAPE_CPG2_1"/>
    <property type="match status" value="1"/>
</dbReference>
<dbReference type="SUPFAM" id="SSF53187">
    <property type="entry name" value="Zn-dependent exopeptidases"/>
    <property type="match status" value="1"/>
</dbReference>
<gene>
    <name evidence="5" type="ORF">ACFSW5_19560</name>
</gene>
<reference evidence="6" key="1">
    <citation type="journal article" date="2019" name="Int. J. Syst. Evol. Microbiol.">
        <title>The Global Catalogue of Microorganisms (GCM) 10K type strain sequencing project: providing services to taxonomists for standard genome sequencing and annotation.</title>
        <authorList>
            <consortium name="The Broad Institute Genomics Platform"/>
            <consortium name="The Broad Institute Genome Sequencing Center for Infectious Disease"/>
            <person name="Wu L."/>
            <person name="Ma J."/>
        </authorList>
    </citation>
    <scope>NUCLEOTIDE SEQUENCE [LARGE SCALE GENOMIC DNA]</scope>
    <source>
        <strain evidence="6">TISTR 1827</strain>
    </source>
</reference>
<keyword evidence="6" id="KW-1185">Reference proteome</keyword>
<organism evidence="5 6">
    <name type="scientific">Paenibacillus thailandensis</name>
    <dbReference type="NCBI Taxonomy" id="393250"/>
    <lineage>
        <taxon>Bacteria</taxon>
        <taxon>Bacillati</taxon>
        <taxon>Bacillota</taxon>
        <taxon>Bacilli</taxon>
        <taxon>Bacillales</taxon>
        <taxon>Paenibacillaceae</taxon>
        <taxon>Paenibacillus</taxon>
    </lineage>
</organism>
<name>A0ABW5R155_9BACL</name>
<dbReference type="EMBL" id="JBHUMY010000028">
    <property type="protein sequence ID" value="MFD2662457.1"/>
    <property type="molecule type" value="Genomic_DNA"/>
</dbReference>
<keyword evidence="3" id="KW-0378">Hydrolase</keyword>
<dbReference type="InterPro" id="IPR007484">
    <property type="entry name" value="Peptidase_M28"/>
</dbReference>
<feature type="domain" description="Peptidase M28" evidence="4">
    <location>
        <begin position="47"/>
        <end position="228"/>
    </location>
</feature>
<dbReference type="InterPro" id="IPR001261">
    <property type="entry name" value="ArgE/DapE_CS"/>
</dbReference>
<proteinExistence type="predicted"/>
<comment type="cofactor">
    <cofactor evidence="1">
        <name>Zn(2+)</name>
        <dbReference type="ChEBI" id="CHEBI:29105"/>
    </cofactor>
</comment>
<sequence length="260" mass="28170">MRHAFEKEFLQLLAITAPSGYEKPVAEYLINRLTTSGLKATTDTYFNVLGEAVYGSGEGPVVLLSAHMDTVPVHPGRSVIRNGSVWSSSSGPLGADDRAGIAIILSVLDQLQHTGFDGTIRLAFTREEEVGCVGSCEIDPAWLRKAELAIVVDRRGSRDIVVRNGYIDFCDDLTAARFERAAVLCGMPDWRAVTGGTSDAVTYASLGIPSVNLSTGYQLEHTARETVNIDDCLDTIRLIVGTLVSMSTEKQRNIHSLTTH</sequence>
<accession>A0ABW5R155</accession>
<dbReference type="RefSeq" id="WP_141334516.1">
    <property type="nucleotide sequence ID" value="NZ_JBHUGT010000025.1"/>
</dbReference>
<keyword evidence="2" id="KW-0479">Metal-binding</keyword>
<dbReference type="Gene3D" id="3.40.630.10">
    <property type="entry name" value="Zn peptidases"/>
    <property type="match status" value="1"/>
</dbReference>
<evidence type="ECO:0000313" key="5">
    <source>
        <dbReference type="EMBL" id="MFD2662457.1"/>
    </source>
</evidence>
<evidence type="ECO:0000256" key="2">
    <source>
        <dbReference type="ARBA" id="ARBA00022723"/>
    </source>
</evidence>
<evidence type="ECO:0000256" key="1">
    <source>
        <dbReference type="ARBA" id="ARBA00001947"/>
    </source>
</evidence>
<protein>
    <submittedName>
        <fullName evidence="5">M20/M25/M40 family metallo-hydrolase</fullName>
    </submittedName>
</protein>